<dbReference type="InterPro" id="IPR011055">
    <property type="entry name" value="Dup_hybrid_motif"/>
</dbReference>
<dbReference type="STRING" id="1220589.CD32_02315"/>
<gene>
    <name evidence="3" type="ORF">CD32_02315</name>
</gene>
<dbReference type="PANTHER" id="PTHR21666:SF291">
    <property type="entry name" value="STAGE II SPORULATION PROTEIN Q"/>
    <property type="match status" value="1"/>
</dbReference>
<dbReference type="AlphaFoldDB" id="A0A0A3ITI0"/>
<evidence type="ECO:0000313" key="3">
    <source>
        <dbReference type="EMBL" id="KGR88074.1"/>
    </source>
</evidence>
<dbReference type="eggNOG" id="COG0739">
    <property type="taxonomic scope" value="Bacteria"/>
</dbReference>
<keyword evidence="1" id="KW-0812">Transmembrane</keyword>
<keyword evidence="1" id="KW-1133">Transmembrane helix</keyword>
<protein>
    <submittedName>
        <fullName evidence="3">Stage II sporulation protein</fullName>
    </submittedName>
</protein>
<dbReference type="SUPFAM" id="SSF51261">
    <property type="entry name" value="Duplicated hybrid motif"/>
    <property type="match status" value="1"/>
</dbReference>
<evidence type="ECO:0000313" key="4">
    <source>
        <dbReference type="Proteomes" id="UP000030437"/>
    </source>
</evidence>
<dbReference type="CDD" id="cd12797">
    <property type="entry name" value="M23_peptidase"/>
    <property type="match status" value="1"/>
</dbReference>
<dbReference type="InterPro" id="IPR050570">
    <property type="entry name" value="Cell_wall_metabolism_enzyme"/>
</dbReference>
<dbReference type="OrthoDB" id="2050153at2"/>
<dbReference type="InterPro" id="IPR016047">
    <property type="entry name" value="M23ase_b-sheet_dom"/>
</dbReference>
<reference evidence="3 4" key="1">
    <citation type="submission" date="2014-02" db="EMBL/GenBank/DDBJ databases">
        <title>Draft genome sequence of Lysinibacillus odysseyi NBRC 100172.</title>
        <authorList>
            <person name="Zhang F."/>
            <person name="Wang G."/>
            <person name="Zhang L."/>
        </authorList>
    </citation>
    <scope>NUCLEOTIDE SEQUENCE [LARGE SCALE GENOMIC DNA]</scope>
    <source>
        <strain evidence="3 4">NBRC 100172</strain>
    </source>
</reference>
<keyword evidence="4" id="KW-1185">Reference proteome</keyword>
<evidence type="ECO:0000256" key="1">
    <source>
        <dbReference type="SAM" id="Phobius"/>
    </source>
</evidence>
<dbReference type="Proteomes" id="UP000030437">
    <property type="component" value="Unassembled WGS sequence"/>
</dbReference>
<dbReference type="GO" id="GO:0004222">
    <property type="term" value="F:metalloendopeptidase activity"/>
    <property type="evidence" value="ECO:0007669"/>
    <property type="project" value="TreeGrafter"/>
</dbReference>
<evidence type="ECO:0000259" key="2">
    <source>
        <dbReference type="Pfam" id="PF01551"/>
    </source>
</evidence>
<dbReference type="PANTHER" id="PTHR21666">
    <property type="entry name" value="PEPTIDASE-RELATED"/>
    <property type="match status" value="1"/>
</dbReference>
<keyword evidence="1" id="KW-0472">Membrane</keyword>
<dbReference type="RefSeq" id="WP_036150785.1">
    <property type="nucleotide sequence ID" value="NZ_AVCX01000020.1"/>
</dbReference>
<feature type="domain" description="M23ase beta-sheet core" evidence="2">
    <location>
        <begin position="112"/>
        <end position="208"/>
    </location>
</feature>
<comment type="caution">
    <text evidence="3">The sequence shown here is derived from an EMBL/GenBank/DDBJ whole genome shotgun (WGS) entry which is preliminary data.</text>
</comment>
<proteinExistence type="predicted"/>
<dbReference type="Pfam" id="PF01551">
    <property type="entry name" value="Peptidase_M23"/>
    <property type="match status" value="1"/>
</dbReference>
<accession>A0A0A3ITI0</accession>
<dbReference type="EMBL" id="JPVP01000043">
    <property type="protein sequence ID" value="KGR88074.1"/>
    <property type="molecule type" value="Genomic_DNA"/>
</dbReference>
<name>A0A0A3ITI0_9BACI</name>
<dbReference type="Gene3D" id="2.70.70.10">
    <property type="entry name" value="Glucose Permease (Domain IIA)"/>
    <property type="match status" value="1"/>
</dbReference>
<feature type="transmembrane region" description="Helical" evidence="1">
    <location>
        <begin position="18"/>
        <end position="40"/>
    </location>
</feature>
<organism evidence="3 4">
    <name type="scientific">Lysinibacillus odysseyi 34hs-1 = NBRC 100172</name>
    <dbReference type="NCBI Taxonomy" id="1220589"/>
    <lineage>
        <taxon>Bacteria</taxon>
        <taxon>Bacillati</taxon>
        <taxon>Bacillota</taxon>
        <taxon>Bacilli</taxon>
        <taxon>Bacillales</taxon>
        <taxon>Bacillaceae</taxon>
        <taxon>Lysinibacillus</taxon>
    </lineage>
</organism>
<sequence>MGENKQTTSPKTWVDKPWFWPAVYAVIALIMIAFIVLYNVMATPEDTDTLQPVSQEDETVIETNAREETMKYPFDEAQLNNVKIIQDYYDVTADAETRENSLLVFNQTYSTSSGISLAINSEPFQVMAALSGKVKEVKLDAFTGNTVTLEHENGYTTSYSSVGDILVKEGDAVTQGEPIATTIENEWNPTAGIHLYFEVLKDGQHINPRTLLAF</sequence>